<protein>
    <submittedName>
        <fullName evidence="3">HRDC domain-containing protein</fullName>
    </submittedName>
</protein>
<organism evidence="3">
    <name type="scientific">Echinostoma caproni</name>
    <dbReference type="NCBI Taxonomy" id="27848"/>
    <lineage>
        <taxon>Eukaryota</taxon>
        <taxon>Metazoa</taxon>
        <taxon>Spiralia</taxon>
        <taxon>Lophotrochozoa</taxon>
        <taxon>Platyhelminthes</taxon>
        <taxon>Trematoda</taxon>
        <taxon>Digenea</taxon>
        <taxon>Plagiorchiida</taxon>
        <taxon>Echinostomata</taxon>
        <taxon>Echinostomatoidea</taxon>
        <taxon>Echinostomatidae</taxon>
        <taxon>Echinostoma</taxon>
    </lineage>
</organism>
<name>A0A183AYF5_9TREM</name>
<accession>A0A183AYF5</accession>
<dbReference type="OrthoDB" id="426210at2759"/>
<evidence type="ECO:0000313" key="1">
    <source>
        <dbReference type="EMBL" id="VDP89206.1"/>
    </source>
</evidence>
<evidence type="ECO:0000313" key="3">
    <source>
        <dbReference type="WBParaSite" id="ECPE_0001202501-mRNA-1"/>
    </source>
</evidence>
<proteinExistence type="predicted"/>
<keyword evidence="2" id="KW-1185">Reference proteome</keyword>
<evidence type="ECO:0000313" key="2">
    <source>
        <dbReference type="Proteomes" id="UP000272942"/>
    </source>
</evidence>
<reference evidence="1 2" key="2">
    <citation type="submission" date="2018-11" db="EMBL/GenBank/DDBJ databases">
        <authorList>
            <consortium name="Pathogen Informatics"/>
        </authorList>
    </citation>
    <scope>NUCLEOTIDE SEQUENCE [LARGE SCALE GENOMIC DNA]</scope>
    <source>
        <strain evidence="1 2">Egypt</strain>
    </source>
</reference>
<dbReference type="AlphaFoldDB" id="A0A183AYF5"/>
<sequence length="203" mass="23564">MLLPEGLHIGRNIWHTQFDEARVDAMALPRLPPIFGKVNKVDVAWESIRDGIIHLMDTFAPVTHKRTQTLEPPWFDLELRGFLRRRNRAWRAVRATGVGYDLFWRKGNHFTDMKRVKRRTFKEKLVADSLNTPKLLFVYLKRHTRARAGILSLIDGFKMVEINEGKAEDLVKQLKAFNGIGELVAEYVKFVNTEFCVKTAMLT</sequence>
<dbReference type="Proteomes" id="UP000272942">
    <property type="component" value="Unassembled WGS sequence"/>
</dbReference>
<dbReference type="EMBL" id="UZAN01051934">
    <property type="protein sequence ID" value="VDP89206.1"/>
    <property type="molecule type" value="Genomic_DNA"/>
</dbReference>
<dbReference type="WBParaSite" id="ECPE_0001202501-mRNA-1">
    <property type="protein sequence ID" value="ECPE_0001202501-mRNA-1"/>
    <property type="gene ID" value="ECPE_0001202501"/>
</dbReference>
<gene>
    <name evidence="1" type="ORF">ECPE_LOCUS11990</name>
</gene>
<reference evidence="3" key="1">
    <citation type="submission" date="2016-06" db="UniProtKB">
        <authorList>
            <consortium name="WormBaseParasite"/>
        </authorList>
    </citation>
    <scope>IDENTIFICATION</scope>
</reference>